<proteinExistence type="predicted"/>
<reference evidence="2 3" key="1">
    <citation type="submission" date="2016-11" db="EMBL/GenBank/DDBJ databases">
        <authorList>
            <person name="Jaros S."/>
            <person name="Januszkiewicz K."/>
            <person name="Wedrychowicz H."/>
        </authorList>
    </citation>
    <scope>NUCLEOTIDE SEQUENCE [LARGE SCALE GENOMIC DNA]</scope>
    <source>
        <strain evidence="2 3">HD4</strain>
    </source>
</reference>
<dbReference type="RefSeq" id="WP_073087918.1">
    <property type="nucleotide sequence ID" value="NZ_FRBC01000001.1"/>
</dbReference>
<evidence type="ECO:0000313" key="2">
    <source>
        <dbReference type="EMBL" id="SHK27541.1"/>
    </source>
</evidence>
<gene>
    <name evidence="2" type="ORF">SAMN05216582_101157</name>
</gene>
<name>A0A1M6R4Y5_SELRU</name>
<evidence type="ECO:0000256" key="1">
    <source>
        <dbReference type="SAM" id="MobiDB-lite"/>
    </source>
</evidence>
<dbReference type="EMBL" id="FRBC01000001">
    <property type="protein sequence ID" value="SHK27541.1"/>
    <property type="molecule type" value="Genomic_DNA"/>
</dbReference>
<dbReference type="Proteomes" id="UP000184263">
    <property type="component" value="Unassembled WGS sequence"/>
</dbReference>
<accession>A0A1M6R4Y5</accession>
<protein>
    <submittedName>
        <fullName evidence="2">Uncharacterized protein</fullName>
    </submittedName>
</protein>
<organism evidence="2 3">
    <name type="scientific">Selenomonas ruminantium</name>
    <dbReference type="NCBI Taxonomy" id="971"/>
    <lineage>
        <taxon>Bacteria</taxon>
        <taxon>Bacillati</taxon>
        <taxon>Bacillota</taxon>
        <taxon>Negativicutes</taxon>
        <taxon>Selenomonadales</taxon>
        <taxon>Selenomonadaceae</taxon>
        <taxon>Selenomonas</taxon>
    </lineage>
</organism>
<dbReference type="AlphaFoldDB" id="A0A1M6R4Y5"/>
<sequence>MAAIGETLGIMSQVVDFSVKMPRLSDKFDPHPNMHPATPVREQQDINRTAYNALQNGINTEKSLQEKTDTSVKDYKAGKKSFQEMLKKVTENSAEESKTVAAYLKKNSNSSENTYMANSTAKSTGTNGRIVDLQS</sequence>
<dbReference type="OrthoDB" id="9838099at2"/>
<evidence type="ECO:0000313" key="3">
    <source>
        <dbReference type="Proteomes" id="UP000184263"/>
    </source>
</evidence>
<feature type="region of interest" description="Disordered" evidence="1">
    <location>
        <begin position="111"/>
        <end position="135"/>
    </location>
</feature>